<organism evidence="2 3">
    <name type="scientific">Nocardia pulmonis</name>
    <dbReference type="NCBI Taxonomy" id="2951408"/>
    <lineage>
        <taxon>Bacteria</taxon>
        <taxon>Bacillati</taxon>
        <taxon>Actinomycetota</taxon>
        <taxon>Actinomycetes</taxon>
        <taxon>Mycobacteriales</taxon>
        <taxon>Nocardiaceae</taxon>
        <taxon>Nocardia</taxon>
    </lineage>
</organism>
<name>A0A9X2IUR0_9NOCA</name>
<dbReference type="InterPro" id="IPR005180">
    <property type="entry name" value="DUF302"/>
</dbReference>
<dbReference type="InterPro" id="IPR035923">
    <property type="entry name" value="TT1751-like_sf"/>
</dbReference>
<feature type="domain" description="DUF302" evidence="1">
    <location>
        <begin position="31"/>
        <end position="93"/>
    </location>
</feature>
<evidence type="ECO:0000259" key="1">
    <source>
        <dbReference type="Pfam" id="PF03625"/>
    </source>
</evidence>
<dbReference type="PANTHER" id="PTHR38342:SF1">
    <property type="entry name" value="SLR5037 PROTEIN"/>
    <property type="match status" value="1"/>
</dbReference>
<dbReference type="InterPro" id="IPR016796">
    <property type="entry name" value="UCP021774"/>
</dbReference>
<accession>A0A9X2IUR0</accession>
<evidence type="ECO:0000313" key="3">
    <source>
        <dbReference type="Proteomes" id="UP001139157"/>
    </source>
</evidence>
<dbReference type="PANTHER" id="PTHR38342">
    <property type="entry name" value="SLR5037 PROTEIN"/>
    <property type="match status" value="1"/>
</dbReference>
<proteinExistence type="predicted"/>
<dbReference type="CDD" id="cd14797">
    <property type="entry name" value="DUF302"/>
    <property type="match status" value="1"/>
</dbReference>
<sequence length="137" mass="14792">MTVHRTEPFDDVVQSTREALREQGFGVLTEIDVQSTLCEELGEHIDRYLILGVCNPSLAARALRADPQAGLLLPCNVVVRTTGTDTVVEAADPRIVLRATAQPALADIAEQAHRLLAAAIDHLRRAPRPARGALPGE</sequence>
<dbReference type="Gene3D" id="3.30.310.70">
    <property type="entry name" value="TT1751-like domain"/>
    <property type="match status" value="1"/>
</dbReference>
<keyword evidence="3" id="KW-1185">Reference proteome</keyword>
<dbReference type="Proteomes" id="UP001139157">
    <property type="component" value="Unassembled WGS sequence"/>
</dbReference>
<gene>
    <name evidence="2" type="ORF">NDR86_02830</name>
</gene>
<dbReference type="Pfam" id="PF03625">
    <property type="entry name" value="DUF302"/>
    <property type="match status" value="1"/>
</dbReference>
<reference evidence="2" key="1">
    <citation type="submission" date="2022-06" db="EMBL/GenBank/DDBJ databases">
        <title>Novel species in genus nocardia.</title>
        <authorList>
            <person name="Li F."/>
        </authorList>
    </citation>
    <scope>NUCLEOTIDE SEQUENCE</scope>
    <source>
        <strain evidence="2">CDC141</strain>
    </source>
</reference>
<evidence type="ECO:0000313" key="2">
    <source>
        <dbReference type="EMBL" id="MCM6772403.1"/>
    </source>
</evidence>
<dbReference type="PIRSF" id="PIRSF021774">
    <property type="entry name" value="UCP021774"/>
    <property type="match status" value="1"/>
</dbReference>
<dbReference type="EMBL" id="JAMRXG010000001">
    <property type="protein sequence ID" value="MCM6772403.1"/>
    <property type="molecule type" value="Genomic_DNA"/>
</dbReference>
<protein>
    <submittedName>
        <fullName evidence="2">DUF302 domain-containing protein</fullName>
    </submittedName>
</protein>
<dbReference type="SUPFAM" id="SSF103247">
    <property type="entry name" value="TT1751-like"/>
    <property type="match status" value="1"/>
</dbReference>
<dbReference type="AlphaFoldDB" id="A0A9X2IUR0"/>
<comment type="caution">
    <text evidence="2">The sequence shown here is derived from an EMBL/GenBank/DDBJ whole genome shotgun (WGS) entry which is preliminary data.</text>
</comment>